<dbReference type="AlphaFoldDB" id="A0A2V3IUL0"/>
<comment type="caution">
    <text evidence="1">The sequence shown here is derived from an EMBL/GenBank/DDBJ whole genome shotgun (WGS) entry which is preliminary data.</text>
</comment>
<proteinExistence type="predicted"/>
<evidence type="ECO:0000313" key="1">
    <source>
        <dbReference type="EMBL" id="PXF45826.1"/>
    </source>
</evidence>
<accession>A0A2V3IUL0</accession>
<protein>
    <submittedName>
        <fullName evidence="1">Uncharacterized protein</fullName>
    </submittedName>
</protein>
<evidence type="ECO:0000313" key="2">
    <source>
        <dbReference type="Proteomes" id="UP000247409"/>
    </source>
</evidence>
<dbReference type="EMBL" id="NBIV01000051">
    <property type="protein sequence ID" value="PXF45826.1"/>
    <property type="molecule type" value="Genomic_DNA"/>
</dbReference>
<gene>
    <name evidence="1" type="ORF">BWQ96_04363</name>
</gene>
<keyword evidence="2" id="KW-1185">Reference proteome</keyword>
<organism evidence="1 2">
    <name type="scientific">Gracilariopsis chorda</name>
    <dbReference type="NCBI Taxonomy" id="448386"/>
    <lineage>
        <taxon>Eukaryota</taxon>
        <taxon>Rhodophyta</taxon>
        <taxon>Florideophyceae</taxon>
        <taxon>Rhodymeniophycidae</taxon>
        <taxon>Gracilariales</taxon>
        <taxon>Gracilariaceae</taxon>
        <taxon>Gracilariopsis</taxon>
    </lineage>
</organism>
<reference evidence="1 2" key="1">
    <citation type="journal article" date="2018" name="Mol. Biol. Evol.">
        <title>Analysis of the draft genome of the red seaweed Gracilariopsis chorda provides insights into genome size evolution in Rhodophyta.</title>
        <authorList>
            <person name="Lee J."/>
            <person name="Yang E.C."/>
            <person name="Graf L."/>
            <person name="Yang J.H."/>
            <person name="Qiu H."/>
            <person name="Zel Zion U."/>
            <person name="Chan C.X."/>
            <person name="Stephens T.G."/>
            <person name="Weber A.P.M."/>
            <person name="Boo G.H."/>
            <person name="Boo S.M."/>
            <person name="Kim K.M."/>
            <person name="Shin Y."/>
            <person name="Jung M."/>
            <person name="Lee S.J."/>
            <person name="Yim H.S."/>
            <person name="Lee J.H."/>
            <person name="Bhattacharya D."/>
            <person name="Yoon H.S."/>
        </authorList>
    </citation>
    <scope>NUCLEOTIDE SEQUENCE [LARGE SCALE GENOMIC DNA]</scope>
    <source>
        <strain evidence="1 2">SKKU-2015</strain>
        <tissue evidence="1">Whole body</tissue>
    </source>
</reference>
<name>A0A2V3IUL0_9FLOR</name>
<sequence>MTATNGDSHGVPSVPNFVAELIRSARLAYLQTHELARITQSVFLAFPKLMTIAKNKNTVVMAIAYFVNTHRELSAKSLFNSDR</sequence>
<dbReference type="Proteomes" id="UP000247409">
    <property type="component" value="Unassembled WGS sequence"/>
</dbReference>